<evidence type="ECO:0000256" key="5">
    <source>
        <dbReference type="ARBA" id="ARBA00023002"/>
    </source>
</evidence>
<keyword evidence="7" id="KW-0503">Monooxygenase</keyword>
<keyword evidence="4" id="KW-0479">Metal-binding</keyword>
<dbReference type="PRINTS" id="PR00463">
    <property type="entry name" value="EP450I"/>
</dbReference>
<protein>
    <submittedName>
        <fullName evidence="9">Uncharacterized protein</fullName>
    </submittedName>
</protein>
<feature type="transmembrane region" description="Helical" evidence="8">
    <location>
        <begin position="1272"/>
        <end position="1292"/>
    </location>
</feature>
<evidence type="ECO:0000256" key="1">
    <source>
        <dbReference type="ARBA" id="ARBA00001971"/>
    </source>
</evidence>
<feature type="transmembrane region" description="Helical" evidence="8">
    <location>
        <begin position="501"/>
        <end position="519"/>
    </location>
</feature>
<evidence type="ECO:0000256" key="3">
    <source>
        <dbReference type="ARBA" id="ARBA00022617"/>
    </source>
</evidence>
<keyword evidence="3" id="KW-0349">Heme</keyword>
<feature type="transmembrane region" description="Helical" evidence="8">
    <location>
        <begin position="294"/>
        <end position="315"/>
    </location>
</feature>
<keyword evidence="8" id="KW-0472">Membrane</keyword>
<feature type="transmembrane region" description="Helical" evidence="8">
    <location>
        <begin position="1960"/>
        <end position="1977"/>
    </location>
</feature>
<comment type="caution">
    <text evidence="9">The sequence shown here is derived from an EMBL/GenBank/DDBJ whole genome shotgun (WGS) entry which is preliminary data.</text>
</comment>
<dbReference type="Proteomes" id="UP000824890">
    <property type="component" value="Unassembled WGS sequence"/>
</dbReference>
<dbReference type="Pfam" id="PF00067">
    <property type="entry name" value="p450"/>
    <property type="match status" value="5"/>
</dbReference>
<feature type="transmembrane region" description="Helical" evidence="8">
    <location>
        <begin position="1767"/>
        <end position="1787"/>
    </location>
</feature>
<feature type="transmembrane region" description="Helical" evidence="8">
    <location>
        <begin position="1367"/>
        <end position="1394"/>
    </location>
</feature>
<keyword evidence="10" id="KW-1185">Reference proteome</keyword>
<sequence>ENYMATIWFLSLLFVTILLLAAFKRKKQQRRPPSPPGLPIIGNLHQLGELPHQSLWKLSKKYGPVMFLKLGRVPTVVVSSSETAKQALKIHDLHCCSRPSLAGPRELSYNYLDIAFAPYDDYWKEVKKLCVQEVFSPKRVHTMQPIRDEEVKKLIDIVAKSAQEKTPVNLSEKFLSLTVGVICRAAFGVSFHGTVLNSDRFDKFINEAFLFLGSFSASDFFPNGGWIVDRLTGLQGRRERSVRDLDAFYEQMFDLHKEEKEKGREDFVDLLLRFQKEESVLGYGKLTRNHVKAILMNVLIGGIGTSAITMTWAMTELMRNPRAMKKVQSEIRNQIGNKSVITLDDIEKLHYLKMVVKETWRLHPPAPLIVPREVMSEFQINGYQIQPKTRLYVNVWAIGRDPDTWKDPDMFLPERFIDNNIDPKGQSFELLPFGAGRRLCPAIYMGTSMVEFGLANMLFHFDWKLPEGMEVEDIDMEESPGLNVSKKNELLLVPVKKMVDISLVSLLSLIFLLLAAIKYKNRRLHQRRPPSPPGFPIIGNLHQIGELPHLSLWRLSKKYGPVMLLKLGKVPTVIVSTSETARQALKIHDLHCCSRPGLAGPRDLSYNYLDIAFSPYDDYWKELRKLAAQELFSTKQVHSIQPIKEEEVKKLIDSITESASLKTPINLNKTCLALTVSVICKAAFSVSFEGTVLNSDSFNKLVREALEMLGSFSASDFIPCFGRIIDWFTGLQGRREKSVRDLDAFYEQMIDLHKQEKKQGSEDFVDLLLKLEKEEAVLGNDKLTRNHIKAILMNVLLAGIDTSAITMTWAMTELARNPRVMKKVQSEIRNHMGSRSTITLDDTDHFKYLKMVIKETWRLHPTTPILLPREVMSEFEINGYTIPVKTRLHVNVWAIGRDPDTWKDPEVFLPERFVDSDIDAKGQHFELLPFGGGRRICPAIYMGTTMVEFGLANMLHRFDWELPEGMKVEDIDIEEAPGLTVNKKNELLLVPVADIKSSKQNLPPSPPQLPIIGNLHQLRGLFHRCLHHLLKKHGPLILLRLGVLRMVVISSSEAAEEVLKTHDTECCTRPVTMASTVFSRNGNDIGFGEYGEAWRELRKLAVREFFSVTKVRSFRYVREEECDLMVKQLRELALKQSPVDLSKTLFCLTASIVFRSALGQSFLENKHIDKEGIEELMLEAHSNMSFNLTDMFPTAGLGWFMDFVSGQRKRLHDVFTEVDTFLNHIIDDHQSKNFTQDRPDFIDYLLEMIPKQEENESFKLTIDHLKGIIQGIYLAGVDTSSITMIWTMAELVRNPRVMKKVQDEIHSCIGIKHKERITEEDLDKLQYLKLVVQESLRLHPPVPLLLPRETMSQIKIQGYDIPPKTILVVNAWSIGIASGIATVELGLLNLLYYFDWGLPEEGKDMDMEEAGVLTVVKKVPLELLPILRHLSWQTVNGMLTLYVWTITYLAVFKSLLNKTKTKTMSTVLYIFAFLLLPALFTLIFVKRTKDSTQNLPPSPPQLPIIGNLHQLQGLFHRCLHDLSKKHGPVLLLHLGSLKIVVISSSEAAEEALKTHDLECCTRPKTHATSTFSRNGRDICFAPYGEVWRQLRKLSVLNFFSAKKVRSFRYIREEENDLLVTKLKELAQKKSPVDLSQEIYCVAGSIIFRSAFAQRFYENKHVDKEKIKEFMFELQKLGSISSSDLFPGGLGWFMDFMSGRHRRLHKLFGEVDTFLNHIIDDHLKNPEEKTNQDRPDIVDSLLNTMLKEEQDESFKLTIDHLKGIIQNIYLAGVDTSAITMIWAMAELVRNPRVMKKAQEEIRTCIRVKQNEKIDEEDVDKLQYLKLVIKETLRLHPAAPLLLPRETMSQIKIQGYNIPPKTFLVVNTWSIGRDPKHWEDPEEFIPERFIDSPADYKGQSFEMLPFGSGRRMCPGMASAIATIELGLLNLLYYFDWELPEEGTVVDMEEDGNITVVKKMSTFIYFFWLLLLLLVTITFTKRFQTSKINLPPGPQKLPIIGNLHNLDGLLHICLQKLSKTYGPVMKLHFGFVPIVIVSSNKAAEEVLKTHDLDCCSRPETIATKKISYNFKDIGFAPYGEEWRALRKLAVIELFSLKKLNSFRYIREEENDLLVKKLSEASQKQSPVNLKKALFTLVASIICRLAFGQNLHESEFIDEDGMEELASRSEKLQAKFAFSNFFPGGWIVDRITGQSKSLEGLFSELDDFFNQVLDDHLKPGRSVLESPDVVDVMIDMMNKQGGDGSFKLTTDHIKGIISDIFLAGVNTSATTILWAMTELMRNPSVMKKVQDEVRTVLGESRQRITEEDLNQLNYFKLVIKETFRLHPTAPLLLPRETMSPIKVRGYDIPKKTQIMINVYAIARDPKLWENPDEFKPERFSDISVDYRGLNFELLPFGSGRRICPGMTMGIAMVELGLLNLLYFFDWVLPEGTTVKDIDMEEEGAVIISKKAPLELVPICPR</sequence>
<evidence type="ECO:0000256" key="6">
    <source>
        <dbReference type="ARBA" id="ARBA00023004"/>
    </source>
</evidence>
<dbReference type="InterPro" id="IPR001128">
    <property type="entry name" value="Cyt_P450"/>
</dbReference>
<evidence type="ECO:0000256" key="7">
    <source>
        <dbReference type="ARBA" id="ARBA00023033"/>
    </source>
</evidence>
<reference evidence="9 10" key="1">
    <citation type="submission" date="2021-05" db="EMBL/GenBank/DDBJ databases">
        <title>Genome Assembly of Synthetic Allotetraploid Brassica napus Reveals Homoeologous Exchanges between Subgenomes.</title>
        <authorList>
            <person name="Davis J.T."/>
        </authorList>
    </citation>
    <scope>NUCLEOTIDE SEQUENCE [LARGE SCALE GENOMIC DNA]</scope>
    <source>
        <strain evidence="10">cv. Da-Ae</strain>
        <tissue evidence="9">Seedling</tissue>
    </source>
</reference>
<dbReference type="Gene3D" id="1.10.630.10">
    <property type="entry name" value="Cytochrome P450"/>
    <property type="match status" value="5"/>
</dbReference>
<feature type="transmembrane region" description="Helical" evidence="8">
    <location>
        <begin position="1464"/>
        <end position="1485"/>
    </location>
</feature>
<keyword evidence="5" id="KW-0560">Oxidoreductase</keyword>
<dbReference type="InterPro" id="IPR036396">
    <property type="entry name" value="Cyt_P450_sf"/>
</dbReference>
<proteinExistence type="inferred from homology"/>
<dbReference type="InterPro" id="IPR002401">
    <property type="entry name" value="Cyt_P450_E_grp-I"/>
</dbReference>
<evidence type="ECO:0000256" key="4">
    <source>
        <dbReference type="ARBA" id="ARBA00022723"/>
    </source>
</evidence>
<comment type="cofactor">
    <cofactor evidence="1">
        <name>heme</name>
        <dbReference type="ChEBI" id="CHEBI:30413"/>
    </cofactor>
</comment>
<dbReference type="PANTHER" id="PTHR47955:SF19">
    <property type="entry name" value="CYTOCHROME P450 71A9-LIKE ISOFORM X1"/>
    <property type="match status" value="1"/>
</dbReference>
<evidence type="ECO:0000313" key="10">
    <source>
        <dbReference type="Proteomes" id="UP000824890"/>
    </source>
</evidence>
<feature type="non-terminal residue" evidence="9">
    <location>
        <position position="1"/>
    </location>
</feature>
<organism evidence="9 10">
    <name type="scientific">Brassica napus</name>
    <name type="common">Rape</name>
    <dbReference type="NCBI Taxonomy" id="3708"/>
    <lineage>
        <taxon>Eukaryota</taxon>
        <taxon>Viridiplantae</taxon>
        <taxon>Streptophyta</taxon>
        <taxon>Embryophyta</taxon>
        <taxon>Tracheophyta</taxon>
        <taxon>Spermatophyta</taxon>
        <taxon>Magnoliopsida</taxon>
        <taxon>eudicotyledons</taxon>
        <taxon>Gunneridae</taxon>
        <taxon>Pentapetalae</taxon>
        <taxon>rosids</taxon>
        <taxon>malvids</taxon>
        <taxon>Brassicales</taxon>
        <taxon>Brassicaceae</taxon>
        <taxon>Brassiceae</taxon>
        <taxon>Brassica</taxon>
    </lineage>
</organism>
<dbReference type="CDD" id="cd11072">
    <property type="entry name" value="CYP71-like"/>
    <property type="match status" value="4"/>
</dbReference>
<feature type="transmembrane region" description="Helical" evidence="8">
    <location>
        <begin position="791"/>
        <end position="811"/>
    </location>
</feature>
<keyword evidence="6" id="KW-0408">Iron</keyword>
<name>A0ABQ8B439_BRANA</name>
<gene>
    <name evidence="9" type="ORF">HID58_049133</name>
</gene>
<keyword evidence="8" id="KW-0812">Transmembrane</keyword>
<dbReference type="PROSITE" id="PS00086">
    <property type="entry name" value="CYTOCHROME_P450"/>
    <property type="match status" value="4"/>
</dbReference>
<dbReference type="PANTHER" id="PTHR47955">
    <property type="entry name" value="CYTOCHROME P450 FAMILY 71 PROTEIN"/>
    <property type="match status" value="1"/>
</dbReference>
<feature type="transmembrane region" description="Helical" evidence="8">
    <location>
        <begin position="6"/>
        <end position="23"/>
    </location>
</feature>
<accession>A0ABQ8B439</accession>
<keyword evidence="8" id="KW-1133">Transmembrane helix</keyword>
<dbReference type="PRINTS" id="PR00385">
    <property type="entry name" value="P450"/>
</dbReference>
<dbReference type="SUPFAM" id="SSF48264">
    <property type="entry name" value="Cytochrome P450"/>
    <property type="match status" value="5"/>
</dbReference>
<evidence type="ECO:0000256" key="2">
    <source>
        <dbReference type="ARBA" id="ARBA00010617"/>
    </source>
</evidence>
<comment type="similarity">
    <text evidence="2">Belongs to the cytochrome P450 family.</text>
</comment>
<dbReference type="InterPro" id="IPR017972">
    <property type="entry name" value="Cyt_P450_CS"/>
</dbReference>
<evidence type="ECO:0000256" key="8">
    <source>
        <dbReference type="SAM" id="Phobius"/>
    </source>
</evidence>
<feature type="transmembrane region" description="Helical" evidence="8">
    <location>
        <begin position="1430"/>
        <end position="1452"/>
    </location>
</feature>
<dbReference type="EMBL" id="JAGKQM010000012">
    <property type="protein sequence ID" value="KAH0899565.1"/>
    <property type="molecule type" value="Genomic_DNA"/>
</dbReference>
<evidence type="ECO:0000313" key="9">
    <source>
        <dbReference type="EMBL" id="KAH0899565.1"/>
    </source>
</evidence>